<dbReference type="Pfam" id="PF00254">
    <property type="entry name" value="FKBP_C"/>
    <property type="match status" value="1"/>
</dbReference>
<feature type="region of interest" description="Disordered" evidence="11">
    <location>
        <begin position="197"/>
        <end position="221"/>
    </location>
</feature>
<dbReference type="EC" id="5.2.1.8" evidence="2 10"/>
<evidence type="ECO:0000256" key="6">
    <source>
        <dbReference type="ARBA" id="ARBA00022837"/>
    </source>
</evidence>
<keyword evidence="5" id="KW-0256">Endoplasmic reticulum</keyword>
<dbReference type="InterPro" id="IPR052273">
    <property type="entry name" value="PPIase_FKBP"/>
</dbReference>
<dbReference type="PROSITE" id="PS50222">
    <property type="entry name" value="EF_HAND_2"/>
    <property type="match status" value="2"/>
</dbReference>
<dbReference type="FunFam" id="3.10.50.40:FF:000006">
    <property type="entry name" value="Peptidyl-prolyl cis-trans isomerase"/>
    <property type="match status" value="1"/>
</dbReference>
<dbReference type="InterPro" id="IPR046357">
    <property type="entry name" value="PPIase_dom_sf"/>
</dbReference>
<dbReference type="EMBL" id="LNIX01000001">
    <property type="protein sequence ID" value="OXA64440.1"/>
    <property type="molecule type" value="Genomic_DNA"/>
</dbReference>
<dbReference type="PANTHER" id="PTHR46222:SF3">
    <property type="entry name" value="PEPTIDYLPROLYL ISOMERASE"/>
    <property type="match status" value="1"/>
</dbReference>
<feature type="domain" description="EF-hand" evidence="14">
    <location>
        <begin position="134"/>
        <end position="169"/>
    </location>
</feature>
<organism evidence="15 16">
    <name type="scientific">Folsomia candida</name>
    <name type="common">Springtail</name>
    <dbReference type="NCBI Taxonomy" id="158441"/>
    <lineage>
        <taxon>Eukaryota</taxon>
        <taxon>Metazoa</taxon>
        <taxon>Ecdysozoa</taxon>
        <taxon>Arthropoda</taxon>
        <taxon>Hexapoda</taxon>
        <taxon>Collembola</taxon>
        <taxon>Entomobryomorpha</taxon>
        <taxon>Isotomoidea</taxon>
        <taxon>Isotomidae</taxon>
        <taxon>Proisotominae</taxon>
        <taxon>Folsomia</taxon>
    </lineage>
</organism>
<evidence type="ECO:0000256" key="5">
    <source>
        <dbReference type="ARBA" id="ARBA00022824"/>
    </source>
</evidence>
<evidence type="ECO:0000259" key="14">
    <source>
        <dbReference type="PROSITE" id="PS50222"/>
    </source>
</evidence>
<keyword evidence="8" id="KW-0325">Glycoprotein</keyword>
<evidence type="ECO:0000256" key="3">
    <source>
        <dbReference type="ARBA" id="ARBA00022729"/>
    </source>
</evidence>
<dbReference type="STRING" id="158441.A0A226F513"/>
<dbReference type="Gene3D" id="1.10.238.10">
    <property type="entry name" value="EF-hand"/>
    <property type="match status" value="1"/>
</dbReference>
<gene>
    <name evidence="15" type="ORF">Fcan01_02038</name>
</gene>
<dbReference type="GO" id="GO:0005783">
    <property type="term" value="C:endoplasmic reticulum"/>
    <property type="evidence" value="ECO:0007669"/>
    <property type="project" value="UniProtKB-ARBA"/>
</dbReference>
<dbReference type="Proteomes" id="UP000198287">
    <property type="component" value="Unassembled WGS sequence"/>
</dbReference>
<evidence type="ECO:0000313" key="16">
    <source>
        <dbReference type="Proteomes" id="UP000198287"/>
    </source>
</evidence>
<evidence type="ECO:0000256" key="8">
    <source>
        <dbReference type="ARBA" id="ARBA00023180"/>
    </source>
</evidence>
<dbReference type="InterPro" id="IPR001179">
    <property type="entry name" value="PPIase_FKBP_dom"/>
</dbReference>
<feature type="signal peptide" evidence="12">
    <location>
        <begin position="1"/>
        <end position="24"/>
    </location>
</feature>
<evidence type="ECO:0000256" key="10">
    <source>
        <dbReference type="PROSITE-ProRule" id="PRU00277"/>
    </source>
</evidence>
<dbReference type="Gene3D" id="3.10.50.40">
    <property type="match status" value="1"/>
</dbReference>
<dbReference type="InterPro" id="IPR011992">
    <property type="entry name" value="EF-hand-dom_pair"/>
</dbReference>
<evidence type="ECO:0000256" key="9">
    <source>
        <dbReference type="ARBA" id="ARBA00023235"/>
    </source>
</evidence>
<keyword evidence="6" id="KW-0106">Calcium</keyword>
<dbReference type="GO" id="GO:0005509">
    <property type="term" value="F:calcium ion binding"/>
    <property type="evidence" value="ECO:0007669"/>
    <property type="project" value="InterPro"/>
</dbReference>
<reference evidence="15 16" key="1">
    <citation type="submission" date="2015-12" db="EMBL/GenBank/DDBJ databases">
        <title>The genome of Folsomia candida.</title>
        <authorList>
            <person name="Faddeeva A."/>
            <person name="Derks M.F."/>
            <person name="Anvar Y."/>
            <person name="Smit S."/>
            <person name="Van Straalen N."/>
            <person name="Roelofs D."/>
        </authorList>
    </citation>
    <scope>NUCLEOTIDE SEQUENCE [LARGE SCALE GENOMIC DNA]</scope>
    <source>
        <strain evidence="15 16">VU population</strain>
        <tissue evidence="15">Whole body</tissue>
    </source>
</reference>
<keyword evidence="3 12" id="KW-0732">Signal</keyword>
<evidence type="ECO:0000256" key="1">
    <source>
        <dbReference type="ARBA" id="ARBA00000971"/>
    </source>
</evidence>
<protein>
    <recommendedName>
        <fullName evidence="2 10">peptidylprolyl isomerase</fullName>
        <ecNumber evidence="2 10">5.2.1.8</ecNumber>
    </recommendedName>
</protein>
<keyword evidence="7 10" id="KW-0697">Rotamase</keyword>
<evidence type="ECO:0000313" key="15">
    <source>
        <dbReference type="EMBL" id="OXA64440.1"/>
    </source>
</evidence>
<evidence type="ECO:0000256" key="2">
    <source>
        <dbReference type="ARBA" id="ARBA00013194"/>
    </source>
</evidence>
<dbReference type="GO" id="GO:0003755">
    <property type="term" value="F:peptidyl-prolyl cis-trans isomerase activity"/>
    <property type="evidence" value="ECO:0007669"/>
    <property type="project" value="UniProtKB-KW"/>
</dbReference>
<name>A0A226F513_FOLCA</name>
<dbReference type="SUPFAM" id="SSF54534">
    <property type="entry name" value="FKBP-like"/>
    <property type="match status" value="1"/>
</dbReference>
<comment type="catalytic activity">
    <reaction evidence="1 10">
        <text>[protein]-peptidylproline (omega=180) = [protein]-peptidylproline (omega=0)</text>
        <dbReference type="Rhea" id="RHEA:16237"/>
        <dbReference type="Rhea" id="RHEA-COMP:10747"/>
        <dbReference type="Rhea" id="RHEA-COMP:10748"/>
        <dbReference type="ChEBI" id="CHEBI:83833"/>
        <dbReference type="ChEBI" id="CHEBI:83834"/>
        <dbReference type="EC" id="5.2.1.8"/>
    </reaction>
</comment>
<proteinExistence type="predicted"/>
<dbReference type="OrthoDB" id="1902587at2759"/>
<dbReference type="AlphaFoldDB" id="A0A226F513"/>
<evidence type="ECO:0000256" key="11">
    <source>
        <dbReference type="SAM" id="MobiDB-lite"/>
    </source>
</evidence>
<dbReference type="InterPro" id="IPR018247">
    <property type="entry name" value="EF_Hand_1_Ca_BS"/>
</dbReference>
<dbReference type="InterPro" id="IPR002048">
    <property type="entry name" value="EF_hand_dom"/>
</dbReference>
<feature type="domain" description="EF-hand" evidence="14">
    <location>
        <begin position="188"/>
        <end position="221"/>
    </location>
</feature>
<evidence type="ECO:0000256" key="12">
    <source>
        <dbReference type="SAM" id="SignalP"/>
    </source>
</evidence>
<evidence type="ECO:0000256" key="4">
    <source>
        <dbReference type="ARBA" id="ARBA00022737"/>
    </source>
</evidence>
<evidence type="ECO:0000256" key="7">
    <source>
        <dbReference type="ARBA" id="ARBA00023110"/>
    </source>
</evidence>
<sequence length="221" mass="24642">MNRFLGLTAALVAILAIIPHMATAEEELKIEVLHKPDDCTETSKKGQMLTMHYKGTFEDGKQFDSSHDRNQPFTFQIGIGQVVKGWDQGLLDMCVGEKRKLIVPPHLGYGEQGAGEVIPAGATLVFETELLKIETSPPVVNVFKEIDSDGDTQLSRDEVSGYLKKQMETMKAEGNAGQDDELKKAMEDHDKLVEEIFQHEDQDKNGFISHDEFSGPKHDEL</sequence>
<dbReference type="PROSITE" id="PS00018">
    <property type="entry name" value="EF_HAND_1"/>
    <property type="match status" value="1"/>
</dbReference>
<dbReference type="SUPFAM" id="SSF47473">
    <property type="entry name" value="EF-hand"/>
    <property type="match status" value="1"/>
</dbReference>
<keyword evidence="16" id="KW-1185">Reference proteome</keyword>
<evidence type="ECO:0000259" key="13">
    <source>
        <dbReference type="PROSITE" id="PS50059"/>
    </source>
</evidence>
<keyword evidence="4" id="KW-0677">Repeat</keyword>
<dbReference type="OMA" id="KQMCVGE"/>
<accession>A0A226F513</accession>
<comment type="caution">
    <text evidence="15">The sequence shown here is derived from an EMBL/GenBank/DDBJ whole genome shotgun (WGS) entry which is preliminary data.</text>
</comment>
<dbReference type="PANTHER" id="PTHR46222">
    <property type="entry name" value="PEPTIDYL-PROLYL CIS-TRANS ISOMERASE FKBP7/14"/>
    <property type="match status" value="1"/>
</dbReference>
<dbReference type="Pfam" id="PF13499">
    <property type="entry name" value="EF-hand_7"/>
    <property type="match status" value="1"/>
</dbReference>
<dbReference type="CDD" id="cd00051">
    <property type="entry name" value="EFh"/>
    <property type="match status" value="1"/>
</dbReference>
<feature type="domain" description="PPIase FKBP-type" evidence="13">
    <location>
        <begin position="46"/>
        <end position="134"/>
    </location>
</feature>
<keyword evidence="9 10" id="KW-0413">Isomerase</keyword>
<dbReference type="PROSITE" id="PS50059">
    <property type="entry name" value="FKBP_PPIASE"/>
    <property type="match status" value="1"/>
</dbReference>
<feature type="chain" id="PRO_5012443473" description="peptidylprolyl isomerase" evidence="12">
    <location>
        <begin position="25"/>
        <end position="221"/>
    </location>
</feature>